<evidence type="ECO:0000313" key="3">
    <source>
        <dbReference type="Proteomes" id="UP001556367"/>
    </source>
</evidence>
<sequence>MSDEDTSAFIPTEPFNTDTADVVLRTSDGARFHLHKIILSLASPHFQTMFSLPQPPSSSSPRSDKTYSDDIVVTEDGKTLDLVLRFCYPVAEPLIDDLMLAISALAAAAKYELISAEKCLRRIVHKQIEKHTDPLSIFGRCCKLRLENEARLAARQFLKYPILASGEQAGLEDITARGYHNLLRYHRQCADRITSVLVDDALWLQPLHQRREGLCTTCNWTPSWVQKYLAAAQAIATITPGKNYFVQQSFVQAHLPICHRTLGSTGLTVCADKNPIFFPLVRELAQEIKRLIDETELILDI</sequence>
<gene>
    <name evidence="2" type="ORF">HGRIS_014760</name>
</gene>
<keyword evidence="3" id="KW-1185">Reference proteome</keyword>
<accession>A0ABR3IQP5</accession>
<dbReference type="Pfam" id="PF00651">
    <property type="entry name" value="BTB"/>
    <property type="match status" value="1"/>
</dbReference>
<dbReference type="PROSITE" id="PS50097">
    <property type="entry name" value="BTB"/>
    <property type="match status" value="1"/>
</dbReference>
<proteinExistence type="predicted"/>
<dbReference type="SMART" id="SM00225">
    <property type="entry name" value="BTB"/>
    <property type="match status" value="1"/>
</dbReference>
<name>A0ABR3IQP5_9AGAR</name>
<dbReference type="InterPro" id="IPR000210">
    <property type="entry name" value="BTB/POZ_dom"/>
</dbReference>
<dbReference type="Gene3D" id="3.30.710.10">
    <property type="entry name" value="Potassium Channel Kv1.1, Chain A"/>
    <property type="match status" value="1"/>
</dbReference>
<evidence type="ECO:0000259" key="1">
    <source>
        <dbReference type="PROSITE" id="PS50097"/>
    </source>
</evidence>
<dbReference type="EMBL" id="JASNQZ010000017">
    <property type="protein sequence ID" value="KAL0945604.1"/>
    <property type="molecule type" value="Genomic_DNA"/>
</dbReference>
<dbReference type="Proteomes" id="UP001556367">
    <property type="component" value="Unassembled WGS sequence"/>
</dbReference>
<organism evidence="2 3">
    <name type="scientific">Hohenbuehelia grisea</name>
    <dbReference type="NCBI Taxonomy" id="104357"/>
    <lineage>
        <taxon>Eukaryota</taxon>
        <taxon>Fungi</taxon>
        <taxon>Dikarya</taxon>
        <taxon>Basidiomycota</taxon>
        <taxon>Agaricomycotina</taxon>
        <taxon>Agaricomycetes</taxon>
        <taxon>Agaricomycetidae</taxon>
        <taxon>Agaricales</taxon>
        <taxon>Pleurotineae</taxon>
        <taxon>Pleurotaceae</taxon>
        <taxon>Hohenbuehelia</taxon>
    </lineage>
</organism>
<feature type="domain" description="BTB" evidence="1">
    <location>
        <begin position="20"/>
        <end position="88"/>
    </location>
</feature>
<dbReference type="SUPFAM" id="SSF54695">
    <property type="entry name" value="POZ domain"/>
    <property type="match status" value="1"/>
</dbReference>
<comment type="caution">
    <text evidence="2">The sequence shown here is derived from an EMBL/GenBank/DDBJ whole genome shotgun (WGS) entry which is preliminary data.</text>
</comment>
<protein>
    <recommendedName>
        <fullName evidence="1">BTB domain-containing protein</fullName>
    </recommendedName>
</protein>
<reference evidence="3" key="1">
    <citation type="submission" date="2024-06" db="EMBL/GenBank/DDBJ databases">
        <title>Multi-omics analyses provide insights into the biosynthesis of the anticancer antibiotic pleurotin in Hohenbuehelia grisea.</title>
        <authorList>
            <person name="Weaver J.A."/>
            <person name="Alberti F."/>
        </authorList>
    </citation>
    <scope>NUCLEOTIDE SEQUENCE [LARGE SCALE GENOMIC DNA]</scope>
    <source>
        <strain evidence="3">T-177</strain>
    </source>
</reference>
<dbReference type="InterPro" id="IPR011333">
    <property type="entry name" value="SKP1/BTB/POZ_sf"/>
</dbReference>
<evidence type="ECO:0000313" key="2">
    <source>
        <dbReference type="EMBL" id="KAL0945604.1"/>
    </source>
</evidence>
<dbReference type="CDD" id="cd18186">
    <property type="entry name" value="BTB_POZ_ZBTB_KLHL-like"/>
    <property type="match status" value="1"/>
</dbReference>